<organism evidence="2 3">
    <name type="scientific">Lentinula raphanica</name>
    <dbReference type="NCBI Taxonomy" id="153919"/>
    <lineage>
        <taxon>Eukaryota</taxon>
        <taxon>Fungi</taxon>
        <taxon>Dikarya</taxon>
        <taxon>Basidiomycota</taxon>
        <taxon>Agaricomycotina</taxon>
        <taxon>Agaricomycetes</taxon>
        <taxon>Agaricomycetidae</taxon>
        <taxon>Agaricales</taxon>
        <taxon>Marasmiineae</taxon>
        <taxon>Omphalotaceae</taxon>
        <taxon>Lentinula</taxon>
    </lineage>
</organism>
<protein>
    <submittedName>
        <fullName evidence="2">Uncharacterized protein</fullName>
    </submittedName>
</protein>
<name>A0AA38PKC7_9AGAR</name>
<accession>A0AA38PKC7</accession>
<comment type="caution">
    <text evidence="2">The sequence shown here is derived from an EMBL/GenBank/DDBJ whole genome shotgun (WGS) entry which is preliminary data.</text>
</comment>
<evidence type="ECO:0000313" key="2">
    <source>
        <dbReference type="EMBL" id="KAJ3844225.1"/>
    </source>
</evidence>
<evidence type="ECO:0000256" key="1">
    <source>
        <dbReference type="SAM" id="SignalP"/>
    </source>
</evidence>
<keyword evidence="3" id="KW-1185">Reference proteome</keyword>
<evidence type="ECO:0000313" key="3">
    <source>
        <dbReference type="Proteomes" id="UP001163846"/>
    </source>
</evidence>
<reference evidence="2" key="1">
    <citation type="submission" date="2022-08" db="EMBL/GenBank/DDBJ databases">
        <authorList>
            <consortium name="DOE Joint Genome Institute"/>
            <person name="Min B."/>
            <person name="Riley R."/>
            <person name="Sierra-Patev S."/>
            <person name="Naranjo-Ortiz M."/>
            <person name="Looney B."/>
            <person name="Konkel Z."/>
            <person name="Slot J.C."/>
            <person name="Sakamoto Y."/>
            <person name="Steenwyk J.L."/>
            <person name="Rokas A."/>
            <person name="Carro J."/>
            <person name="Camarero S."/>
            <person name="Ferreira P."/>
            <person name="Molpeceres G."/>
            <person name="Ruiz-Duenas F.J."/>
            <person name="Serrano A."/>
            <person name="Henrissat B."/>
            <person name="Drula E."/>
            <person name="Hughes K.W."/>
            <person name="Mata J.L."/>
            <person name="Ishikawa N.K."/>
            <person name="Vargas-Isla R."/>
            <person name="Ushijima S."/>
            <person name="Smith C.A."/>
            <person name="Ahrendt S."/>
            <person name="Andreopoulos W."/>
            <person name="He G."/>
            <person name="Labutti K."/>
            <person name="Lipzen A."/>
            <person name="Ng V."/>
            <person name="Sandor L."/>
            <person name="Barry K."/>
            <person name="Martinez A.T."/>
            <person name="Xiao Y."/>
            <person name="Gibbons J.G."/>
            <person name="Terashima K."/>
            <person name="Hibbett D.S."/>
            <person name="Grigoriev I.V."/>
        </authorList>
    </citation>
    <scope>NUCLEOTIDE SEQUENCE</scope>
    <source>
        <strain evidence="2">TFB9207</strain>
    </source>
</reference>
<dbReference type="EMBL" id="MU805957">
    <property type="protein sequence ID" value="KAJ3844225.1"/>
    <property type="molecule type" value="Genomic_DNA"/>
</dbReference>
<dbReference type="AlphaFoldDB" id="A0AA38PKC7"/>
<keyword evidence="1" id="KW-0732">Signal</keyword>
<gene>
    <name evidence="2" type="ORF">F5878DRAFT_602450</name>
</gene>
<feature type="chain" id="PRO_5041425412" evidence="1">
    <location>
        <begin position="25"/>
        <end position="211"/>
    </location>
</feature>
<dbReference type="Proteomes" id="UP001163846">
    <property type="component" value="Unassembled WGS sequence"/>
</dbReference>
<sequence length="211" mass="23038">MVLISPSFLLPALLLFSPILGVVAAPTPPLIMVTPPTPPPILDTPPTRLPTATSINDHSRCGNGGLGVWLKLQGEQEGGTQWSHNPGIGIRIGYNEPLHSASNSGGKITLEVDPPWAIGEYKNPKTGQVTQTFKGGVCIGRVKMTPAELSNYWGEVTPPGVEYTTRSAFLEKALGKLKRYRSFQQKKPENRLENVFVRNVRKFAESKPRSK</sequence>
<proteinExistence type="predicted"/>
<feature type="signal peptide" evidence="1">
    <location>
        <begin position="1"/>
        <end position="24"/>
    </location>
</feature>